<dbReference type="OrthoDB" id="28455at2759"/>
<dbReference type="OMA" id="MRNVEER"/>
<reference evidence="8" key="1">
    <citation type="submission" date="2025-08" db="UniProtKB">
        <authorList>
            <consortium name="RefSeq"/>
        </authorList>
    </citation>
    <scope>IDENTIFICATION</scope>
    <source>
        <tissue evidence="8">Whole organism</tissue>
    </source>
</reference>
<dbReference type="InterPro" id="IPR007023">
    <property type="entry name" value="Ribosom_reg"/>
</dbReference>
<evidence type="ECO:0000256" key="3">
    <source>
        <dbReference type="ARBA" id="ARBA00022517"/>
    </source>
</evidence>
<dbReference type="Pfam" id="PF04939">
    <property type="entry name" value="RRS1"/>
    <property type="match status" value="1"/>
</dbReference>
<proteinExistence type="inferred from homology"/>
<organism evidence="7 8">
    <name type="scientific">Hyalella azteca</name>
    <name type="common">Amphipod</name>
    <dbReference type="NCBI Taxonomy" id="294128"/>
    <lineage>
        <taxon>Eukaryota</taxon>
        <taxon>Metazoa</taxon>
        <taxon>Ecdysozoa</taxon>
        <taxon>Arthropoda</taxon>
        <taxon>Crustacea</taxon>
        <taxon>Multicrustacea</taxon>
        <taxon>Malacostraca</taxon>
        <taxon>Eumalacostraca</taxon>
        <taxon>Peracarida</taxon>
        <taxon>Amphipoda</taxon>
        <taxon>Senticaudata</taxon>
        <taxon>Talitrida</taxon>
        <taxon>Talitroidea</taxon>
        <taxon>Hyalellidae</taxon>
        <taxon>Hyalella</taxon>
    </lineage>
</organism>
<comment type="similarity">
    <text evidence="2 5">Belongs to the RRS1 family.</text>
</comment>
<evidence type="ECO:0000256" key="2">
    <source>
        <dbReference type="ARBA" id="ARBA00010077"/>
    </source>
</evidence>
<gene>
    <name evidence="8" type="primary">LOC108679691</name>
</gene>
<dbReference type="Proteomes" id="UP000694843">
    <property type="component" value="Unplaced"/>
</dbReference>
<keyword evidence="4 5" id="KW-0539">Nucleus</keyword>
<feature type="compositionally biased region" description="Basic and acidic residues" evidence="6">
    <location>
        <begin position="348"/>
        <end position="362"/>
    </location>
</feature>
<dbReference type="GO" id="GO:0042254">
    <property type="term" value="P:ribosome biogenesis"/>
    <property type="evidence" value="ECO:0007669"/>
    <property type="project" value="UniProtKB-KW"/>
</dbReference>
<evidence type="ECO:0000256" key="5">
    <source>
        <dbReference type="RuleBase" id="RU364132"/>
    </source>
</evidence>
<keyword evidence="3 5" id="KW-0690">Ribosome biogenesis</keyword>
<comment type="subcellular location">
    <subcellularLocation>
        <location evidence="1 5">Nucleus</location>
    </subcellularLocation>
</comment>
<evidence type="ECO:0000256" key="1">
    <source>
        <dbReference type="ARBA" id="ARBA00004123"/>
    </source>
</evidence>
<dbReference type="KEGG" id="hazt:108679691"/>
<evidence type="ECO:0000313" key="8">
    <source>
        <dbReference type="RefSeq" id="XP_018023881.1"/>
    </source>
</evidence>
<comment type="function">
    <text evidence="5">Involved in ribosomal large subunit assembly.</text>
</comment>
<dbReference type="AlphaFoldDB" id="A0A8B7PF18"/>
<dbReference type="RefSeq" id="XP_018023881.1">
    <property type="nucleotide sequence ID" value="XM_018168392.2"/>
</dbReference>
<name>A0A8B7PF18_HYAAZ</name>
<evidence type="ECO:0000313" key="7">
    <source>
        <dbReference type="Proteomes" id="UP000694843"/>
    </source>
</evidence>
<dbReference type="GeneID" id="108679691"/>
<evidence type="ECO:0000256" key="4">
    <source>
        <dbReference type="ARBA" id="ARBA00023242"/>
    </source>
</evidence>
<accession>A0A8B7PF18</accession>
<keyword evidence="7" id="KW-1185">Reference proteome</keyword>
<evidence type="ECO:0000256" key="6">
    <source>
        <dbReference type="SAM" id="MobiDB-lite"/>
    </source>
</evidence>
<protein>
    <recommendedName>
        <fullName evidence="5">Ribosome biogenesis regulatory protein</fullName>
    </recommendedName>
</protein>
<sequence length="410" mass="46452">MMEEVDGTLRVQQIIAQADRELKSTQVDKDIPLETDPGNLSVVDINYFDESCMRNVEEREDILASIGRDSVQQLISHMYSLQRTTIDNQPFIIVPNSVTKLPREKPIPKPKPLTRWEKFALEKGIKSKKGRDFKVWDDVAQEFVPRYGKLRVQLDKEKNWVMEVPDNADPYEDQFAKAAEAKKERIAKNEFQRLRNLARAKKTGMPGVGVLRTDTHDTNELKKAMHYSLASTASLGKFQPALRGEVPVKGFTYNAGKSVDKPFTGDVRAESSNAMKILGRINRPELSNDQDVIKKMEKKILDEEIEERRALKLSGRRSKRGGRLVSKSGAALASLTEGQMGDRTSRKRYLEKQRQQAEEAKTKGKKSGGKGGKTPKTGNKRKDKSLFIVSKKPMRTASGRIKNVVKKRQR</sequence>
<feature type="region of interest" description="Disordered" evidence="6">
    <location>
        <begin position="334"/>
        <end position="410"/>
    </location>
</feature>
<dbReference type="GO" id="GO:0005634">
    <property type="term" value="C:nucleus"/>
    <property type="evidence" value="ECO:0007669"/>
    <property type="project" value="UniProtKB-SubCell"/>
</dbReference>